<dbReference type="Gene3D" id="3.30.40.10">
    <property type="entry name" value="Zinc/RING finger domain, C3HC4 (zinc finger)"/>
    <property type="match status" value="1"/>
</dbReference>
<feature type="domain" description="RING-type" evidence="3">
    <location>
        <begin position="79"/>
        <end position="129"/>
    </location>
</feature>
<feature type="compositionally biased region" description="Low complexity" evidence="2">
    <location>
        <begin position="20"/>
        <end position="32"/>
    </location>
</feature>
<organism evidence="4">
    <name type="scientific">Gibberella zeae</name>
    <name type="common">Wheat head blight fungus</name>
    <name type="synonym">Fusarium graminearum</name>
    <dbReference type="NCBI Taxonomy" id="5518"/>
    <lineage>
        <taxon>Eukaryota</taxon>
        <taxon>Fungi</taxon>
        <taxon>Dikarya</taxon>
        <taxon>Ascomycota</taxon>
        <taxon>Pezizomycotina</taxon>
        <taxon>Sordariomycetes</taxon>
        <taxon>Hypocreomycetidae</taxon>
        <taxon>Hypocreales</taxon>
        <taxon>Nectriaceae</taxon>
        <taxon>Fusarium</taxon>
    </lineage>
</organism>
<dbReference type="EMBL" id="CAAKMV010000122">
    <property type="protein sequence ID" value="VIO55877.1"/>
    <property type="molecule type" value="Genomic_DNA"/>
</dbReference>
<dbReference type="Pfam" id="PF13920">
    <property type="entry name" value="zf-C3HC4_3"/>
    <property type="match status" value="1"/>
</dbReference>
<dbReference type="GO" id="GO:0008270">
    <property type="term" value="F:zinc ion binding"/>
    <property type="evidence" value="ECO:0007669"/>
    <property type="project" value="UniProtKB-KW"/>
</dbReference>
<sequence length="235" mass="27017">MAHQSPPRRRYLQTRARAESTTQSQQTITKSTPGSWIKSKILPWIAPWFQPHRSYDPEDSFILFPKVTFLVDKPIRIQCQICHQANCQIKPDAEPPGESEFSLMPCGHAACSNCPGQWLKTQKTCPFCRTNLAYGCGHAVPPRPLTEEGLHMIPKTLLDQGCIPNFCVHYRKAIQMEEAKDKFRQAVGEFEAARQRFSQTQATADELIMLSKRDAFETVYQDVHLNLLRTWLTRW</sequence>
<keyword evidence="1" id="KW-0862">Zinc</keyword>
<keyword evidence="1" id="KW-0863">Zinc-finger</keyword>
<feature type="compositionally biased region" description="Basic residues" evidence="2">
    <location>
        <begin position="1"/>
        <end position="12"/>
    </location>
</feature>
<accession>A0A4E9E8P1</accession>
<name>A0A4E9E8P1_GIBZA</name>
<evidence type="ECO:0000259" key="3">
    <source>
        <dbReference type="PROSITE" id="PS50089"/>
    </source>
</evidence>
<feature type="region of interest" description="Disordered" evidence="2">
    <location>
        <begin position="1"/>
        <end position="32"/>
    </location>
</feature>
<dbReference type="SUPFAM" id="SSF57850">
    <property type="entry name" value="RING/U-box"/>
    <property type="match status" value="1"/>
</dbReference>
<evidence type="ECO:0000256" key="1">
    <source>
        <dbReference type="PROSITE-ProRule" id="PRU00175"/>
    </source>
</evidence>
<dbReference type="PROSITE" id="PS50089">
    <property type="entry name" value="ZF_RING_2"/>
    <property type="match status" value="1"/>
</dbReference>
<evidence type="ECO:0000256" key="2">
    <source>
        <dbReference type="SAM" id="MobiDB-lite"/>
    </source>
</evidence>
<dbReference type="InterPro" id="IPR013083">
    <property type="entry name" value="Znf_RING/FYVE/PHD"/>
</dbReference>
<protein>
    <recommendedName>
        <fullName evidence="3">RING-type domain-containing protein</fullName>
    </recommendedName>
</protein>
<dbReference type="InterPro" id="IPR001841">
    <property type="entry name" value="Znf_RING"/>
</dbReference>
<dbReference type="AlphaFoldDB" id="A0A4E9E8P1"/>
<keyword evidence="1" id="KW-0479">Metal-binding</keyword>
<reference evidence="4" key="1">
    <citation type="submission" date="2019-04" db="EMBL/GenBank/DDBJ databases">
        <authorList>
            <person name="Melise S."/>
            <person name="Noan J."/>
            <person name="Okalmin O."/>
        </authorList>
    </citation>
    <scope>NUCLEOTIDE SEQUENCE</scope>
    <source>
        <strain evidence="4">FN9</strain>
    </source>
</reference>
<gene>
    <name evidence="4" type="ORF">FUG_LOCUS187860</name>
</gene>
<proteinExistence type="predicted"/>
<evidence type="ECO:0000313" key="4">
    <source>
        <dbReference type="EMBL" id="VIO55877.1"/>
    </source>
</evidence>